<feature type="domain" description="Aminoglycoside phosphotransferase" evidence="1">
    <location>
        <begin position="55"/>
        <end position="265"/>
    </location>
</feature>
<dbReference type="PANTHER" id="PTHR40086:SF1">
    <property type="entry name" value="CELL CYCLE REGULATOR CCRZ"/>
    <property type="match status" value="1"/>
</dbReference>
<sequence>MVNRCWSASLFRANLKSAADAGPAPRVRLEQALAQWPQWRCTPPLPGAPHVQGTLPGGLSNHNFLVTAAGRDFVVRIDGISPRQHGLSRQAEYRALASAAAAGIAPGPCYFNPELGALVCQYLPADTAQQVTPADLAALCRRIHRLPRRHHRFDLDARVRRYCSLLERCAKPLPPARLRARIERILPQCQTRNPVLCHNDLLPANLLYSGGRLHALDWEYCAMGNPWFDLAVAGDGQGFSRDDFELFLSAYLQRQPTADDWQQLALQRLGYRYLELLWHLVQAEAEDIHRVSAQRLPPLEALLQADAGHQTSAAPGEPRP</sequence>
<comment type="caution">
    <text evidence="2">The sequence shown here is derived from an EMBL/GenBank/DDBJ whole genome shotgun (WGS) entry which is preliminary data.</text>
</comment>
<dbReference type="Proteomes" id="UP000265509">
    <property type="component" value="Unassembled WGS sequence"/>
</dbReference>
<dbReference type="Pfam" id="PF01636">
    <property type="entry name" value="APH"/>
    <property type="match status" value="1"/>
</dbReference>
<accession>A0A3L7E4F0</accession>
<dbReference type="OrthoDB" id="179763at2"/>
<dbReference type="Gene3D" id="3.30.200.20">
    <property type="entry name" value="Phosphorylase Kinase, domain 1"/>
    <property type="match status" value="1"/>
</dbReference>
<dbReference type="AlphaFoldDB" id="A0A3L7E4F0"/>
<organism evidence="2 3">
    <name type="scientific">Seongchinamella sediminis</name>
    <dbReference type="NCBI Taxonomy" id="2283635"/>
    <lineage>
        <taxon>Bacteria</taxon>
        <taxon>Pseudomonadati</taxon>
        <taxon>Pseudomonadota</taxon>
        <taxon>Gammaproteobacteria</taxon>
        <taxon>Cellvibrionales</taxon>
        <taxon>Halieaceae</taxon>
        <taxon>Seongchinamella</taxon>
    </lineage>
</organism>
<evidence type="ECO:0000313" key="2">
    <source>
        <dbReference type="EMBL" id="RLQ23760.1"/>
    </source>
</evidence>
<proteinExistence type="predicted"/>
<dbReference type="PANTHER" id="PTHR40086">
    <property type="entry name" value="PHOSPHOTRANSFERASE YTMP-RELATED"/>
    <property type="match status" value="1"/>
</dbReference>
<evidence type="ECO:0000313" key="3">
    <source>
        <dbReference type="Proteomes" id="UP000265509"/>
    </source>
</evidence>
<dbReference type="EMBL" id="QRAN01000001">
    <property type="protein sequence ID" value="RLQ23760.1"/>
    <property type="molecule type" value="Genomic_DNA"/>
</dbReference>
<dbReference type="CDD" id="cd05151">
    <property type="entry name" value="ChoK-like"/>
    <property type="match status" value="1"/>
</dbReference>
<keyword evidence="3" id="KW-1185">Reference proteome</keyword>
<name>A0A3L7E4F0_9GAMM</name>
<dbReference type="SUPFAM" id="SSF56112">
    <property type="entry name" value="Protein kinase-like (PK-like)"/>
    <property type="match status" value="1"/>
</dbReference>
<dbReference type="Gene3D" id="3.90.1200.10">
    <property type="match status" value="1"/>
</dbReference>
<evidence type="ECO:0000259" key="1">
    <source>
        <dbReference type="Pfam" id="PF01636"/>
    </source>
</evidence>
<reference evidence="2 3" key="1">
    <citation type="submission" date="2018-07" db="EMBL/GenBank/DDBJ databases">
        <title>Halioglobus sp. genome submission.</title>
        <authorList>
            <person name="Ye M.-Q."/>
            <person name="Du Z.-J."/>
        </authorList>
    </citation>
    <scope>NUCLEOTIDE SEQUENCE [LARGE SCALE GENOMIC DNA]</scope>
    <source>
        <strain evidence="2 3">U0301</strain>
    </source>
</reference>
<dbReference type="InterPro" id="IPR002575">
    <property type="entry name" value="Aminoglycoside_PTrfase"/>
</dbReference>
<gene>
    <name evidence="2" type="ORF">DWB85_00985</name>
</gene>
<protein>
    <recommendedName>
        <fullName evidence="1">Aminoglycoside phosphotransferase domain-containing protein</fullName>
    </recommendedName>
</protein>
<dbReference type="InterPro" id="IPR011009">
    <property type="entry name" value="Kinase-like_dom_sf"/>
</dbReference>
<dbReference type="InterPro" id="IPR052077">
    <property type="entry name" value="CcrZ_PhaseVar_Mediator"/>
</dbReference>